<comment type="caution">
    <text evidence="3">The sequence shown here is derived from an EMBL/GenBank/DDBJ whole genome shotgun (WGS) entry which is preliminary data.</text>
</comment>
<dbReference type="InterPro" id="IPR007219">
    <property type="entry name" value="XnlR_reg_dom"/>
</dbReference>
<protein>
    <submittedName>
        <fullName evidence="3">Cutinase transcription factor 1 beta</fullName>
    </submittedName>
</protein>
<evidence type="ECO:0000256" key="1">
    <source>
        <dbReference type="ARBA" id="ARBA00023242"/>
    </source>
</evidence>
<dbReference type="EMBL" id="LUFC02000838">
    <property type="protein sequence ID" value="KAF4493891.1"/>
    <property type="molecule type" value="Genomic_DNA"/>
</dbReference>
<feature type="domain" description="Xylanolytic transcriptional activator regulatory" evidence="2">
    <location>
        <begin position="30"/>
        <end position="188"/>
    </location>
</feature>
<keyword evidence="4" id="KW-1185">Reference proteome</keyword>
<dbReference type="PANTHER" id="PTHR47425:SF2">
    <property type="entry name" value="FARB-RELATED"/>
    <property type="match status" value="1"/>
</dbReference>
<dbReference type="AlphaFoldDB" id="A0A9P5B8F3"/>
<keyword evidence="1" id="KW-0539">Nucleus</keyword>
<dbReference type="GO" id="GO:0006351">
    <property type="term" value="P:DNA-templated transcription"/>
    <property type="evidence" value="ECO:0007669"/>
    <property type="project" value="InterPro"/>
</dbReference>
<evidence type="ECO:0000259" key="2">
    <source>
        <dbReference type="Pfam" id="PF04082"/>
    </source>
</evidence>
<dbReference type="InterPro" id="IPR052761">
    <property type="entry name" value="Fungal_Detox/Toxin_TFs"/>
</dbReference>
<proteinExistence type="predicted"/>
<gene>
    <name evidence="3" type="ORF">FAGAP_9994</name>
</gene>
<dbReference type="OrthoDB" id="5036824at2759"/>
<sequence length="194" mass="21923">MPGPNRLRGLSTKGVLALPEPSLQHALLLAYTKFVHTLLPVLELHDFFSSLHLPRCGRGNMSIFLYKAVLFAASSFVDECRFSQSVLFSREEVSRKLFHDVRLLYEFGSETDTVVLIQGLLLMTLRLDPEDGPKDVSHWNGIALSLIEKLLRPMGMSPEPPSACCGHSLWKRLWYCCYTRDQHIAMSLHPPLSS</sequence>
<dbReference type="CDD" id="cd12148">
    <property type="entry name" value="fungal_TF_MHR"/>
    <property type="match status" value="1"/>
</dbReference>
<accession>A0A9P5B8F3</accession>
<dbReference type="Proteomes" id="UP000737391">
    <property type="component" value="Unassembled WGS sequence"/>
</dbReference>
<evidence type="ECO:0000313" key="3">
    <source>
        <dbReference type="EMBL" id="KAF4493891.1"/>
    </source>
</evidence>
<dbReference type="Pfam" id="PF04082">
    <property type="entry name" value="Fungal_trans"/>
    <property type="match status" value="1"/>
</dbReference>
<dbReference type="PANTHER" id="PTHR47425">
    <property type="entry name" value="FARB-RELATED"/>
    <property type="match status" value="1"/>
</dbReference>
<organism evidence="3 4">
    <name type="scientific">Fusarium agapanthi</name>
    <dbReference type="NCBI Taxonomy" id="1803897"/>
    <lineage>
        <taxon>Eukaryota</taxon>
        <taxon>Fungi</taxon>
        <taxon>Dikarya</taxon>
        <taxon>Ascomycota</taxon>
        <taxon>Pezizomycotina</taxon>
        <taxon>Sordariomycetes</taxon>
        <taxon>Hypocreomycetidae</taxon>
        <taxon>Hypocreales</taxon>
        <taxon>Nectriaceae</taxon>
        <taxon>Fusarium</taxon>
        <taxon>Fusarium fujikuroi species complex</taxon>
    </lineage>
</organism>
<evidence type="ECO:0000313" key="4">
    <source>
        <dbReference type="Proteomes" id="UP000737391"/>
    </source>
</evidence>
<name>A0A9P5B8F3_9HYPO</name>
<dbReference type="GO" id="GO:0003677">
    <property type="term" value="F:DNA binding"/>
    <property type="evidence" value="ECO:0007669"/>
    <property type="project" value="InterPro"/>
</dbReference>
<dbReference type="GO" id="GO:0008270">
    <property type="term" value="F:zinc ion binding"/>
    <property type="evidence" value="ECO:0007669"/>
    <property type="project" value="InterPro"/>
</dbReference>
<reference evidence="3" key="1">
    <citation type="submission" date="2020-01" db="EMBL/GenBank/DDBJ databases">
        <title>Identification and distribution of gene clusters putatively required for synthesis of sphingolipid metabolism inhibitors in phylogenetically diverse species of the filamentous fungus Fusarium.</title>
        <authorList>
            <person name="Kim H.-S."/>
            <person name="Busman M."/>
            <person name="Brown D.W."/>
            <person name="Divon H."/>
            <person name="Uhlig S."/>
            <person name="Proctor R.H."/>
        </authorList>
    </citation>
    <scope>NUCLEOTIDE SEQUENCE</scope>
    <source>
        <strain evidence="3">NRRL 31653</strain>
    </source>
</reference>